<keyword evidence="3" id="KW-0460">Magnesium</keyword>
<dbReference type="VEuPathDB" id="FungiDB:SPPG_08202"/>
<dbReference type="InterPro" id="IPR023198">
    <property type="entry name" value="PGP-like_dom2"/>
</dbReference>
<protein>
    <submittedName>
        <fullName evidence="4">HAD hydrolase, family IA</fullName>
    </submittedName>
</protein>
<dbReference type="Gene3D" id="3.90.550.10">
    <property type="entry name" value="Spore Coat Polysaccharide Biosynthesis Protein SpsA, Chain A"/>
    <property type="match status" value="1"/>
</dbReference>
<reference evidence="4 5" key="1">
    <citation type="submission" date="2009-08" db="EMBL/GenBank/DDBJ databases">
        <title>The Genome Sequence of Spizellomyces punctatus strain DAOM BR117.</title>
        <authorList>
            <consortium name="The Broad Institute Genome Sequencing Platform"/>
            <person name="Russ C."/>
            <person name="Cuomo C."/>
            <person name="Shea T."/>
            <person name="Young S.K."/>
            <person name="Zeng Q."/>
            <person name="Koehrsen M."/>
            <person name="Haas B."/>
            <person name="Borodovsky M."/>
            <person name="Guigo R."/>
            <person name="Alvarado L."/>
            <person name="Berlin A."/>
            <person name="Bochicchio J."/>
            <person name="Borenstein D."/>
            <person name="Chapman S."/>
            <person name="Chen Z."/>
            <person name="Engels R."/>
            <person name="Freedman E."/>
            <person name="Gellesch M."/>
            <person name="Goldberg J."/>
            <person name="Griggs A."/>
            <person name="Gujja S."/>
            <person name="Heiman D."/>
            <person name="Hepburn T."/>
            <person name="Howarth C."/>
            <person name="Jen D."/>
            <person name="Larson L."/>
            <person name="Lewis B."/>
            <person name="Mehta T."/>
            <person name="Park D."/>
            <person name="Pearson M."/>
            <person name="Roberts A."/>
            <person name="Saif S."/>
            <person name="Shenoy N."/>
            <person name="Sisk P."/>
            <person name="Stolte C."/>
            <person name="Sykes S."/>
            <person name="Thomson T."/>
            <person name="Walk T."/>
            <person name="White J."/>
            <person name="Yandava C."/>
            <person name="Burger G."/>
            <person name="Gray M.W."/>
            <person name="Holland P.W.H."/>
            <person name="King N."/>
            <person name="Lang F.B.F."/>
            <person name="Roger A.J."/>
            <person name="Ruiz-Trillo I."/>
            <person name="Lander E."/>
            <person name="Nusbaum C."/>
        </authorList>
    </citation>
    <scope>NUCLEOTIDE SEQUENCE [LARGE SCALE GENOMIC DNA]</scope>
    <source>
        <strain evidence="4 5">DAOM BR117</strain>
    </source>
</reference>
<dbReference type="InParanoid" id="A0A0L0H550"/>
<dbReference type="OrthoDB" id="40579at2759"/>
<dbReference type="Gene3D" id="1.10.150.240">
    <property type="entry name" value="Putative phosphatase, domain 2"/>
    <property type="match status" value="1"/>
</dbReference>
<keyword evidence="4" id="KW-0378">Hydrolase</keyword>
<proteinExistence type="predicted"/>
<keyword evidence="5" id="KW-1185">Reference proteome</keyword>
<dbReference type="PANTHER" id="PTHR46193">
    <property type="entry name" value="6-PHOSPHOGLUCONATE PHOSPHATASE"/>
    <property type="match status" value="1"/>
</dbReference>
<dbReference type="GeneID" id="27691379"/>
<gene>
    <name evidence="4" type="ORF">SPPG_08202</name>
</gene>
<dbReference type="PANTHER" id="PTHR46193:SF9">
    <property type="entry name" value="HALOACID DEHALOGENASE-LIKE HYDROLASE DOMAIN-CONTAINING PROTEIN SGPP"/>
    <property type="match status" value="1"/>
</dbReference>
<dbReference type="InterPro" id="IPR036412">
    <property type="entry name" value="HAD-like_sf"/>
</dbReference>
<dbReference type="InterPro" id="IPR029044">
    <property type="entry name" value="Nucleotide-diphossugar_trans"/>
</dbReference>
<evidence type="ECO:0000256" key="2">
    <source>
        <dbReference type="ARBA" id="ARBA00022723"/>
    </source>
</evidence>
<dbReference type="Gene3D" id="3.40.50.1000">
    <property type="entry name" value="HAD superfamily/HAD-like"/>
    <property type="match status" value="1"/>
</dbReference>
<dbReference type="InterPro" id="IPR051600">
    <property type="entry name" value="Beta-PGM-like"/>
</dbReference>
<dbReference type="InterPro" id="IPR006439">
    <property type="entry name" value="HAD-SF_hydro_IA"/>
</dbReference>
<accession>A0A0L0H550</accession>
<dbReference type="InterPro" id="IPR041492">
    <property type="entry name" value="HAD_2"/>
</dbReference>
<dbReference type="GO" id="GO:0016791">
    <property type="term" value="F:phosphatase activity"/>
    <property type="evidence" value="ECO:0007669"/>
    <property type="project" value="UniProtKB-ARBA"/>
</dbReference>
<dbReference type="STRING" id="645134.A0A0L0H550"/>
<dbReference type="EMBL" id="KQ257468">
    <property type="protein sequence ID" value="KNC96620.1"/>
    <property type="molecule type" value="Genomic_DNA"/>
</dbReference>
<keyword evidence="2" id="KW-0479">Metal-binding</keyword>
<dbReference type="SFLD" id="SFLDS00003">
    <property type="entry name" value="Haloacid_Dehalogenase"/>
    <property type="match status" value="1"/>
</dbReference>
<evidence type="ECO:0000313" key="4">
    <source>
        <dbReference type="EMBL" id="KNC96620.1"/>
    </source>
</evidence>
<comment type="cofactor">
    <cofactor evidence="1">
        <name>Mg(2+)</name>
        <dbReference type="ChEBI" id="CHEBI:18420"/>
    </cofactor>
</comment>
<dbReference type="RefSeq" id="XP_016604660.1">
    <property type="nucleotide sequence ID" value="XM_016756362.1"/>
</dbReference>
<dbReference type="AlphaFoldDB" id="A0A0L0H550"/>
<evidence type="ECO:0000256" key="3">
    <source>
        <dbReference type="ARBA" id="ARBA00022842"/>
    </source>
</evidence>
<dbReference type="Proteomes" id="UP000053201">
    <property type="component" value="Unassembled WGS sequence"/>
</dbReference>
<dbReference type="CDD" id="cd07505">
    <property type="entry name" value="HAD_BPGM-like"/>
    <property type="match status" value="1"/>
</dbReference>
<sequence>MNTPTSTKIRLVVFDLDGVLFSSKDLHYVALNRALEIVGPKYVINYEDHLAHFDGLPTKTKLDKLTTERGLPVSKHGMIWDLKQQKTFEVIADTFQPDVRLRAVLQGLKDAGYLIYCGSNSIYKTIELMLRKKNVLDLFDAIISCEDVTQPKPSPAIYLCACLRAGVSPKETIILEDSQVGRKSALLSGCHLLPVDVPENVTLKSILNAIGAINRSQENQVMRVKWRSPLNVVIPMNKRVTRVERSTFESCVGSESGPRVTTKEDPTTTCPSYLALVNGCPVLQLAVESLHVDANFIFVVPRRDYEEYHLKYLLAVLKPNCKVLVAEEETLGQAASVLLAKQYINDSTPLLIANCTQLLDWDSHTFLYLMDEPGVQGGIATVVRSDPRYSYVNVNEKGWIVDVAEKRVISDIATAGVYYWRSGSDFVKYSEEMMRDPKNMVDGAYYVSTAYKGAVIDGMHFKAVPCNGYWPLGLPEDVEAYLKQTNTEE</sequence>
<dbReference type="SUPFAM" id="SSF56784">
    <property type="entry name" value="HAD-like"/>
    <property type="match status" value="1"/>
</dbReference>
<dbReference type="GO" id="GO:0046872">
    <property type="term" value="F:metal ion binding"/>
    <property type="evidence" value="ECO:0007669"/>
    <property type="project" value="UniProtKB-KW"/>
</dbReference>
<dbReference type="InterPro" id="IPR023214">
    <property type="entry name" value="HAD_sf"/>
</dbReference>
<dbReference type="Pfam" id="PF13419">
    <property type="entry name" value="HAD_2"/>
    <property type="match status" value="1"/>
</dbReference>
<evidence type="ECO:0000313" key="5">
    <source>
        <dbReference type="Proteomes" id="UP000053201"/>
    </source>
</evidence>
<evidence type="ECO:0000256" key="1">
    <source>
        <dbReference type="ARBA" id="ARBA00001946"/>
    </source>
</evidence>
<dbReference type="PRINTS" id="PR00413">
    <property type="entry name" value="HADHALOGNASE"/>
</dbReference>
<organism evidence="4 5">
    <name type="scientific">Spizellomyces punctatus (strain DAOM BR117)</name>
    <dbReference type="NCBI Taxonomy" id="645134"/>
    <lineage>
        <taxon>Eukaryota</taxon>
        <taxon>Fungi</taxon>
        <taxon>Fungi incertae sedis</taxon>
        <taxon>Chytridiomycota</taxon>
        <taxon>Chytridiomycota incertae sedis</taxon>
        <taxon>Chytridiomycetes</taxon>
        <taxon>Spizellomycetales</taxon>
        <taxon>Spizellomycetaceae</taxon>
        <taxon>Spizellomyces</taxon>
    </lineage>
</organism>
<name>A0A0L0H550_SPIPD</name>
<dbReference type="SUPFAM" id="SSF53448">
    <property type="entry name" value="Nucleotide-diphospho-sugar transferases"/>
    <property type="match status" value="1"/>
</dbReference>
<dbReference type="NCBIfam" id="TIGR01509">
    <property type="entry name" value="HAD-SF-IA-v3"/>
    <property type="match status" value="1"/>
</dbReference>
<dbReference type="SFLD" id="SFLDG01129">
    <property type="entry name" value="C1.5:_HAD__Beta-PGM__Phosphata"/>
    <property type="match status" value="1"/>
</dbReference>